<name>A0A090AFB1_9GAMM</name>
<evidence type="ECO:0000313" key="2">
    <source>
        <dbReference type="EMBL" id="BAP55744.1"/>
    </source>
</evidence>
<dbReference type="Proteomes" id="UP000031623">
    <property type="component" value="Chromosome"/>
</dbReference>
<dbReference type="AlphaFoldDB" id="A0A090AFB1"/>
<accession>A0A090AFB1</accession>
<feature type="compositionally biased region" description="Polar residues" evidence="1">
    <location>
        <begin position="172"/>
        <end position="188"/>
    </location>
</feature>
<sequence length="1083" mass="120302">MLNFYLFKLKLSKFIYLNSIAQWFATLMLAILITLSSPTWAALQAELQEGAIKVTNDQALEKVAVYLVWFDINVDPIKDSALSWQFEQDWQPGIVPVFSQPIDLPAFEAYTIQFKQPACPTDHGCLLAFVVTKPNQDPLDTQSWLDSVVIPLSASASCERLPGQKSFLSCSDSSDRNVSTTADKTTAAPTVGESLTAADGAQPAETEKPDIFKLVGNKILYANSAAQKFQVIDISDLKNPKLVGKFALSGTPVELYVRDNFYVLLQNDYSQPQGENNTRLTVLRQELDGKLTLLQDLTLPGYFSESRRRNEVIYVVTQQTTYVDCPTIETVPCNDTKEGTACTTTTPACISYQNTVNITAFRWNENGQLSEVDKDSLPGYSPIIAIFPDYLVIANHNPEEQNWQTTQIQVFDLSQSSDSLVKTCLFKVPGQVPSEFHLNVDKYLQVVYGPENRETGSTLAIYDLSTCSKDPVGQVGNIAPGENLFGTRFAKDRAFVITAVQKDPLWVIDISNPQEPKIMGELEVPGFSQKLFFHEDRLLAVGIDQPLPDQPTDKWWSRVALSLFNVSNPTQPTLIKRVVPLADQVSYDYSQALYDERVLLLDWEEEKVAALPIDSWETGAKSILQIVSLDNDNLTDVGYVDSPVSLQRAAVIDKNKLAALGDQILLTLSWGLPPVKPEVLGKLELATSLNWLKYQDGKLWAGVSGNNGYYRICRYNPTDLENPAKCLDLSKGYNNLAMDEQSIVAYDYSPLAIQALDTTNEQLGAAQVLEKLNTTETKPVDTASSSPPVDMIMPVWYQRYALVHDKQFCVAEQQPVKLDPQPQENLPMQWLLRCWNLSNAQEVTARSIPGQPIGPGTFTTNSELITREDMANGQIRLNRVALENDQAKLLFSQELPCYSSSNSLGTGEYIYMNCAEEQQYPGPVFIDQPAAVVKEDGGEVTASETVESNTVATEAGSTENTTTEVQPAPDPTTLILKLNPGQNFAEECRWILTGNRNLLATTTDTIVVGPSWGWWRYPTLLDAKMMPTFAPQEQQCEVYRLICGQEPQLLKQLETCPSSDTLALTPDSAWTAEGFAGIKEIKW</sequence>
<dbReference type="KEGG" id="tig:THII_1447"/>
<feature type="compositionally biased region" description="Polar residues" evidence="1">
    <location>
        <begin position="942"/>
        <end position="965"/>
    </location>
</feature>
<feature type="region of interest" description="Disordered" evidence="1">
    <location>
        <begin position="940"/>
        <end position="970"/>
    </location>
</feature>
<dbReference type="EMBL" id="AP014633">
    <property type="protein sequence ID" value="BAP55744.1"/>
    <property type="molecule type" value="Genomic_DNA"/>
</dbReference>
<dbReference type="Pfam" id="PF09826">
    <property type="entry name" value="Beta_propel"/>
    <property type="match status" value="1"/>
</dbReference>
<dbReference type="InterPro" id="IPR019198">
    <property type="entry name" value="Beta_propeller_containing"/>
</dbReference>
<proteinExistence type="predicted"/>
<gene>
    <name evidence="2" type="ORF">THII_1447</name>
</gene>
<reference evidence="2 3" key="1">
    <citation type="journal article" date="2014" name="ISME J.">
        <title>Ecophysiology of Thioploca ingrica as revealed by the complete genome sequence supplemented with proteomic evidence.</title>
        <authorList>
            <person name="Kojima H."/>
            <person name="Ogura Y."/>
            <person name="Yamamoto N."/>
            <person name="Togashi T."/>
            <person name="Mori H."/>
            <person name="Watanabe T."/>
            <person name="Nemoto F."/>
            <person name="Kurokawa K."/>
            <person name="Hayashi T."/>
            <person name="Fukui M."/>
        </authorList>
    </citation>
    <scope>NUCLEOTIDE SEQUENCE [LARGE SCALE GENOMIC DNA]</scope>
</reference>
<dbReference type="HOGENOM" id="CLU_294869_0_0_6"/>
<protein>
    <submittedName>
        <fullName evidence="2">Secreted protein containing C-terminal beta-propeller domain</fullName>
    </submittedName>
</protein>
<organism evidence="2 3">
    <name type="scientific">Thioploca ingrica</name>
    <dbReference type="NCBI Taxonomy" id="40754"/>
    <lineage>
        <taxon>Bacteria</taxon>
        <taxon>Pseudomonadati</taxon>
        <taxon>Pseudomonadota</taxon>
        <taxon>Gammaproteobacteria</taxon>
        <taxon>Thiotrichales</taxon>
        <taxon>Thiotrichaceae</taxon>
        <taxon>Thioploca</taxon>
    </lineage>
</organism>
<evidence type="ECO:0000313" key="3">
    <source>
        <dbReference type="Proteomes" id="UP000031623"/>
    </source>
</evidence>
<feature type="region of interest" description="Disordered" evidence="1">
    <location>
        <begin position="172"/>
        <end position="202"/>
    </location>
</feature>
<dbReference type="STRING" id="40754.THII_1447"/>
<keyword evidence="3" id="KW-1185">Reference proteome</keyword>
<evidence type="ECO:0000256" key="1">
    <source>
        <dbReference type="SAM" id="MobiDB-lite"/>
    </source>
</evidence>
<dbReference type="OrthoDB" id="9778998at2"/>